<protein>
    <submittedName>
        <fullName evidence="1">Uncharacterized protein</fullName>
    </submittedName>
</protein>
<organism evidence="1">
    <name type="scientific">Anguilla anguilla</name>
    <name type="common">European freshwater eel</name>
    <name type="synonym">Muraena anguilla</name>
    <dbReference type="NCBI Taxonomy" id="7936"/>
    <lineage>
        <taxon>Eukaryota</taxon>
        <taxon>Metazoa</taxon>
        <taxon>Chordata</taxon>
        <taxon>Craniata</taxon>
        <taxon>Vertebrata</taxon>
        <taxon>Euteleostomi</taxon>
        <taxon>Actinopterygii</taxon>
        <taxon>Neopterygii</taxon>
        <taxon>Teleostei</taxon>
        <taxon>Anguilliformes</taxon>
        <taxon>Anguillidae</taxon>
        <taxon>Anguilla</taxon>
    </lineage>
</organism>
<dbReference type="AlphaFoldDB" id="A0A0E9XAD7"/>
<proteinExistence type="predicted"/>
<accession>A0A0E9XAD7</accession>
<reference evidence="1" key="2">
    <citation type="journal article" date="2015" name="Fish Shellfish Immunol.">
        <title>Early steps in the European eel (Anguilla anguilla)-Vibrio vulnificus interaction in the gills: Role of the RtxA13 toxin.</title>
        <authorList>
            <person name="Callol A."/>
            <person name="Pajuelo D."/>
            <person name="Ebbesson L."/>
            <person name="Teles M."/>
            <person name="MacKenzie S."/>
            <person name="Amaro C."/>
        </authorList>
    </citation>
    <scope>NUCLEOTIDE SEQUENCE</scope>
</reference>
<evidence type="ECO:0000313" key="1">
    <source>
        <dbReference type="EMBL" id="JAH98770.1"/>
    </source>
</evidence>
<dbReference type="EMBL" id="GBXM01009807">
    <property type="protein sequence ID" value="JAH98770.1"/>
    <property type="molecule type" value="Transcribed_RNA"/>
</dbReference>
<sequence length="45" mass="5018">MLSCLPSHQQPYSIVNEEDQDSLALQSFNRYSAMEEQGPKGSSQS</sequence>
<name>A0A0E9XAD7_ANGAN</name>
<reference evidence="1" key="1">
    <citation type="submission" date="2014-11" db="EMBL/GenBank/DDBJ databases">
        <authorList>
            <person name="Amaro Gonzalez C."/>
        </authorList>
    </citation>
    <scope>NUCLEOTIDE SEQUENCE</scope>
</reference>